<dbReference type="EMBL" id="JARK01000628">
    <property type="protein sequence ID" value="EYC35556.1"/>
    <property type="molecule type" value="Genomic_DNA"/>
</dbReference>
<dbReference type="AlphaFoldDB" id="A0A016W7L0"/>
<evidence type="ECO:0000313" key="2">
    <source>
        <dbReference type="Proteomes" id="UP000024635"/>
    </source>
</evidence>
<protein>
    <recommendedName>
        <fullName evidence="3">Reverse transcriptase domain-containing protein</fullName>
    </recommendedName>
</protein>
<comment type="caution">
    <text evidence="1">The sequence shown here is derived from an EMBL/GenBank/DDBJ whole genome shotgun (WGS) entry which is preliminary data.</text>
</comment>
<evidence type="ECO:0000313" key="1">
    <source>
        <dbReference type="EMBL" id="EYC35556.1"/>
    </source>
</evidence>
<reference evidence="2" key="1">
    <citation type="journal article" date="2015" name="Nat. Genet.">
        <title>The genome and transcriptome of the zoonotic hookworm Ancylostoma ceylanicum identify infection-specific gene families.</title>
        <authorList>
            <person name="Schwarz E.M."/>
            <person name="Hu Y."/>
            <person name="Antoshechkin I."/>
            <person name="Miller M.M."/>
            <person name="Sternberg P.W."/>
            <person name="Aroian R.V."/>
        </authorList>
    </citation>
    <scope>NUCLEOTIDE SEQUENCE</scope>
    <source>
        <strain evidence="2">HY135</strain>
    </source>
</reference>
<keyword evidence="2" id="KW-1185">Reference proteome</keyword>
<accession>A0A016W7L0</accession>
<dbReference type="OrthoDB" id="410104at2759"/>
<organism evidence="1 2">
    <name type="scientific">Ancylostoma ceylanicum</name>
    <dbReference type="NCBI Taxonomy" id="53326"/>
    <lineage>
        <taxon>Eukaryota</taxon>
        <taxon>Metazoa</taxon>
        <taxon>Ecdysozoa</taxon>
        <taxon>Nematoda</taxon>
        <taxon>Chromadorea</taxon>
        <taxon>Rhabditida</taxon>
        <taxon>Rhabditina</taxon>
        <taxon>Rhabditomorpha</taxon>
        <taxon>Strongyloidea</taxon>
        <taxon>Ancylostomatidae</taxon>
        <taxon>Ancylostomatinae</taxon>
        <taxon>Ancylostoma</taxon>
    </lineage>
</organism>
<evidence type="ECO:0008006" key="3">
    <source>
        <dbReference type="Google" id="ProtNLM"/>
    </source>
</evidence>
<gene>
    <name evidence="1" type="primary">Acey_s1028.g3433</name>
    <name evidence="1" type="ORF">Y032_1028g3433</name>
</gene>
<sequence length="109" mass="12441">MHVVNAYYRNINRATATVRLRECSADLLQSATVRGRISDAWGIIQAIFNKEGDALGFGNCRGIKLICHTMKVYESLVDMWVREAVKILEDQFDFLPERSTITLFSLCVR</sequence>
<dbReference type="Proteomes" id="UP000024635">
    <property type="component" value="Unassembled WGS sequence"/>
</dbReference>
<proteinExistence type="predicted"/>
<name>A0A016W7L0_9BILA</name>